<dbReference type="PATRIC" id="fig|1630135.4.peg.1530"/>
<dbReference type="Proteomes" id="UP000092596">
    <property type="component" value="Chromosome"/>
</dbReference>
<dbReference type="KEGG" id="dva:DAD186_15280"/>
<dbReference type="EMBL" id="CP012117">
    <property type="protein sequence ID" value="ANP28078.1"/>
    <property type="molecule type" value="Genomic_DNA"/>
</dbReference>
<organism evidence="1 2">
    <name type="scientific">Dermabacter vaginalis</name>
    <dbReference type="NCBI Taxonomy" id="1630135"/>
    <lineage>
        <taxon>Bacteria</taxon>
        <taxon>Bacillati</taxon>
        <taxon>Actinomycetota</taxon>
        <taxon>Actinomycetes</taxon>
        <taxon>Micrococcales</taxon>
        <taxon>Dermabacteraceae</taxon>
        <taxon>Dermabacter</taxon>
    </lineage>
</organism>
<name>A0A1B0ZJL4_9MICO</name>
<evidence type="ECO:0000313" key="2">
    <source>
        <dbReference type="Proteomes" id="UP000092596"/>
    </source>
</evidence>
<dbReference type="STRING" id="1630135.DAD186_15280"/>
<proteinExistence type="predicted"/>
<accession>A0A1B0ZJL4</accession>
<evidence type="ECO:0000313" key="1">
    <source>
        <dbReference type="EMBL" id="ANP28078.1"/>
    </source>
</evidence>
<protein>
    <submittedName>
        <fullName evidence="1">Uncharacterized protein</fullName>
    </submittedName>
</protein>
<reference evidence="1 2" key="1">
    <citation type="submission" date="2015-06" db="EMBL/GenBank/DDBJ databases">
        <title>Investigation of pathophysiology for high-risk pregnancy and development of treatment modality based on it.</title>
        <authorList>
            <person name="Kim B.-C."/>
            <person name="Lim S."/>
        </authorList>
    </citation>
    <scope>NUCLEOTIDE SEQUENCE [LARGE SCALE GENOMIC DNA]</scope>
    <source>
        <strain evidence="1 2">AD1-86</strain>
    </source>
</reference>
<gene>
    <name evidence="1" type="ORF">DAD186_15280</name>
</gene>
<sequence length="53" mass="5669">MRFEKLDFPKGPLLMKVAVAALVTIGLPLAVQFAASGHEVVAPTPWSLSPRLP</sequence>
<dbReference type="AlphaFoldDB" id="A0A1B0ZJL4"/>